<dbReference type="EMBL" id="VJMZ01000003">
    <property type="protein sequence ID" value="TRM08769.1"/>
    <property type="molecule type" value="Genomic_DNA"/>
</dbReference>
<name>A0A549YLU6_9BACI</name>
<sequence length="77" mass="8988">MQQTFIYEYLGFEQDPLLCKIKGLNSDEMYQINGVLITKNTFGLIEVNKQGTHEAFKDPMTCYKYLCDLLGDWRLLS</sequence>
<dbReference type="RefSeq" id="WP_142791787.1">
    <property type="nucleotide sequence ID" value="NZ_VJMZ01000001.1"/>
</dbReference>
<accession>A0A549YLU6</accession>
<dbReference type="EMBL" id="VJMZ01000003">
    <property type="protein sequence ID" value="TRM08797.1"/>
    <property type="molecule type" value="Genomic_DNA"/>
</dbReference>
<organism evidence="3 4">
    <name type="scientific">Lentibacillus cibarius</name>
    <dbReference type="NCBI Taxonomy" id="2583219"/>
    <lineage>
        <taxon>Bacteria</taxon>
        <taxon>Bacillati</taxon>
        <taxon>Bacillota</taxon>
        <taxon>Bacilli</taxon>
        <taxon>Bacillales</taxon>
        <taxon>Bacillaceae</taxon>
        <taxon>Lentibacillus</taxon>
    </lineage>
</organism>
<evidence type="ECO:0000313" key="1">
    <source>
        <dbReference type="EMBL" id="TRM08769.1"/>
    </source>
</evidence>
<keyword evidence="4" id="KW-1185">Reference proteome</keyword>
<reference evidence="3 4" key="1">
    <citation type="submission" date="2019-07" db="EMBL/GenBank/DDBJ databases">
        <title>Genomic analysis of Lentibacillus sp. NKC851-2.</title>
        <authorList>
            <person name="Oh Y.J."/>
        </authorList>
    </citation>
    <scope>NUCLEOTIDE SEQUENCE [LARGE SCALE GENOMIC DNA]</scope>
    <source>
        <strain evidence="3 4">NKC851-2</strain>
    </source>
</reference>
<dbReference type="AlphaFoldDB" id="A0A549YLU6"/>
<evidence type="ECO:0000313" key="3">
    <source>
        <dbReference type="EMBL" id="TRM12871.1"/>
    </source>
</evidence>
<gene>
    <name evidence="3" type="ORF">FH966_14800</name>
    <name evidence="1" type="ORF">FH966_16465</name>
    <name evidence="2" type="ORF">FH966_16615</name>
</gene>
<protein>
    <submittedName>
        <fullName evidence="3">Uncharacterized protein</fullName>
    </submittedName>
</protein>
<comment type="caution">
    <text evidence="3">The sequence shown here is derived from an EMBL/GenBank/DDBJ whole genome shotgun (WGS) entry which is preliminary data.</text>
</comment>
<evidence type="ECO:0000313" key="2">
    <source>
        <dbReference type="EMBL" id="TRM08797.1"/>
    </source>
</evidence>
<dbReference type="Proteomes" id="UP000319280">
    <property type="component" value="Unassembled WGS sequence"/>
</dbReference>
<evidence type="ECO:0000313" key="4">
    <source>
        <dbReference type="Proteomes" id="UP000319280"/>
    </source>
</evidence>
<proteinExistence type="predicted"/>
<dbReference type="EMBL" id="VJMZ01000001">
    <property type="protein sequence ID" value="TRM12871.1"/>
    <property type="molecule type" value="Genomic_DNA"/>
</dbReference>